<evidence type="ECO:0000256" key="1">
    <source>
        <dbReference type="SAM" id="MobiDB-lite"/>
    </source>
</evidence>
<reference evidence="2" key="1">
    <citation type="journal article" date="2022" name="Int. J. Mol. Sci.">
        <title>Draft Genome of Tanacetum Coccineum: Genomic Comparison of Closely Related Tanacetum-Family Plants.</title>
        <authorList>
            <person name="Yamashiro T."/>
            <person name="Shiraishi A."/>
            <person name="Nakayama K."/>
            <person name="Satake H."/>
        </authorList>
    </citation>
    <scope>NUCLEOTIDE SEQUENCE</scope>
</reference>
<sequence length="138" mass="14611">MGSLSCVGGGGGILGGGKLGLESLLDMGWLLDSKMFRAVGQSYRLVSWGKPTQSQPASSSSTLPSNTIPNPRNEARAITTRSGVSYEGPSIPMPPPFVNPDVVEKTSTGNMSALLTPKKVQEDIFSNNNKKGIKRVFQ</sequence>
<organism evidence="2 3">
    <name type="scientific">Tanacetum coccineum</name>
    <dbReference type="NCBI Taxonomy" id="301880"/>
    <lineage>
        <taxon>Eukaryota</taxon>
        <taxon>Viridiplantae</taxon>
        <taxon>Streptophyta</taxon>
        <taxon>Embryophyta</taxon>
        <taxon>Tracheophyta</taxon>
        <taxon>Spermatophyta</taxon>
        <taxon>Magnoliopsida</taxon>
        <taxon>eudicotyledons</taxon>
        <taxon>Gunneridae</taxon>
        <taxon>Pentapetalae</taxon>
        <taxon>asterids</taxon>
        <taxon>campanulids</taxon>
        <taxon>Asterales</taxon>
        <taxon>Asteraceae</taxon>
        <taxon>Asteroideae</taxon>
        <taxon>Anthemideae</taxon>
        <taxon>Anthemidinae</taxon>
        <taxon>Tanacetum</taxon>
    </lineage>
</organism>
<feature type="region of interest" description="Disordered" evidence="1">
    <location>
        <begin position="48"/>
        <end position="104"/>
    </location>
</feature>
<proteinExistence type="predicted"/>
<dbReference type="Proteomes" id="UP001151760">
    <property type="component" value="Unassembled WGS sequence"/>
</dbReference>
<protein>
    <submittedName>
        <fullName evidence="2">Uncharacterized protein</fullName>
    </submittedName>
</protein>
<evidence type="ECO:0000313" key="3">
    <source>
        <dbReference type="Proteomes" id="UP001151760"/>
    </source>
</evidence>
<accession>A0ABQ4ZDN5</accession>
<gene>
    <name evidence="2" type="ORF">Tco_0769669</name>
</gene>
<comment type="caution">
    <text evidence="2">The sequence shown here is derived from an EMBL/GenBank/DDBJ whole genome shotgun (WGS) entry which is preliminary data.</text>
</comment>
<dbReference type="EMBL" id="BQNB010011166">
    <property type="protein sequence ID" value="GJS87033.1"/>
    <property type="molecule type" value="Genomic_DNA"/>
</dbReference>
<evidence type="ECO:0000313" key="2">
    <source>
        <dbReference type="EMBL" id="GJS87033.1"/>
    </source>
</evidence>
<keyword evidence="3" id="KW-1185">Reference proteome</keyword>
<reference evidence="2" key="2">
    <citation type="submission" date="2022-01" db="EMBL/GenBank/DDBJ databases">
        <authorList>
            <person name="Yamashiro T."/>
            <person name="Shiraishi A."/>
            <person name="Satake H."/>
            <person name="Nakayama K."/>
        </authorList>
    </citation>
    <scope>NUCLEOTIDE SEQUENCE</scope>
</reference>
<name>A0ABQ4ZDN5_9ASTR</name>
<feature type="compositionally biased region" description="Low complexity" evidence="1">
    <location>
        <begin position="51"/>
        <end position="71"/>
    </location>
</feature>